<feature type="transmembrane region" description="Helical" evidence="8">
    <location>
        <begin position="426"/>
        <end position="449"/>
    </location>
</feature>
<dbReference type="PANTHER" id="PTHR30003:SF0">
    <property type="entry name" value="GLYCOLATE PERMEASE GLCA-RELATED"/>
    <property type="match status" value="1"/>
</dbReference>
<evidence type="ECO:0000256" key="1">
    <source>
        <dbReference type="ARBA" id="ARBA00004651"/>
    </source>
</evidence>
<protein>
    <recommendedName>
        <fullName evidence="8">L-lactate permease</fullName>
    </recommendedName>
</protein>
<feature type="transmembrane region" description="Helical" evidence="8">
    <location>
        <begin position="52"/>
        <end position="77"/>
    </location>
</feature>
<dbReference type="Pfam" id="PF02652">
    <property type="entry name" value="Lactate_perm"/>
    <property type="match status" value="1"/>
</dbReference>
<keyword evidence="6 8" id="KW-1133">Transmembrane helix</keyword>
<gene>
    <name evidence="9" type="ORF">GCM10011585_00480</name>
</gene>
<feature type="transmembrane region" description="Helical" evidence="8">
    <location>
        <begin position="387"/>
        <end position="414"/>
    </location>
</feature>
<dbReference type="GO" id="GO:0005886">
    <property type="term" value="C:plasma membrane"/>
    <property type="evidence" value="ECO:0007669"/>
    <property type="project" value="UniProtKB-SubCell"/>
</dbReference>
<evidence type="ECO:0000256" key="3">
    <source>
        <dbReference type="ARBA" id="ARBA00022448"/>
    </source>
</evidence>
<accession>A0A917GZC2</accession>
<keyword evidence="7 8" id="KW-0472">Membrane</keyword>
<feature type="transmembrane region" description="Helical" evidence="8">
    <location>
        <begin position="98"/>
        <end position="117"/>
    </location>
</feature>
<comment type="function">
    <text evidence="8">Uptake of L-lactate across the membrane. Can also transport D-lactate and glycolate.</text>
</comment>
<feature type="transmembrane region" description="Helical" evidence="8">
    <location>
        <begin position="523"/>
        <end position="542"/>
    </location>
</feature>
<evidence type="ECO:0000313" key="10">
    <source>
        <dbReference type="Proteomes" id="UP000647241"/>
    </source>
</evidence>
<dbReference type="GO" id="GO:0015129">
    <property type="term" value="F:lactate transmembrane transporter activity"/>
    <property type="evidence" value="ECO:0007669"/>
    <property type="project" value="UniProtKB-UniRule"/>
</dbReference>
<name>A0A917GZC2_9BACT</name>
<comment type="subcellular location">
    <subcellularLocation>
        <location evidence="1 8">Cell membrane</location>
        <topology evidence="1 8">Multi-pass membrane protein</topology>
    </subcellularLocation>
</comment>
<feature type="transmembrane region" description="Helical" evidence="8">
    <location>
        <begin position="205"/>
        <end position="228"/>
    </location>
</feature>
<evidence type="ECO:0000256" key="5">
    <source>
        <dbReference type="ARBA" id="ARBA00022692"/>
    </source>
</evidence>
<feature type="transmembrane region" description="Helical" evidence="8">
    <location>
        <begin position="234"/>
        <end position="251"/>
    </location>
</feature>
<sequence length="543" mass="56901">MIAAAPIFTLLILLGILKKAAWIAGLAGLAVTLIVAIAGYHMPPLVATSAAIYGAAFGLFPISWIIFWAIALFRVTVETGQFEVIRGSVGKLTPDPRLQALLIAFAFGAFLEGGAGFGTPVAIAATMLVGLGFSAFSASAICLLANTAPVAFGSIGIPVITLAGTTGLSLEKLSGAVGRICAPISLIIPAYIIMATGGFVSLSGIWLPALMCGAVFAGVQFLVSNYVGPQLTDILAALSSLAALIIYLRLWHPKEQEPGLSIRNCLDRPATLSVDKACGPEEASELIDLSSRNSLGKVLYAWMPYAFLVMCVLLWGVAPIQAKLNLISFSFPWPFLNDVVQRMPPIASTPTPYHAMFNMNLLSAAGTACMVATFLAAICLRVSPLRFLRLLISVTHQLLLPILTISAVLAIGFLMNYCGATATLGLSFAASGVMFPFFSPLLGWLGVFLTGSDTAANALFGNLQVVTAGRLGLDPVLMAAANSVGGVMGKMISLQTIAIAAAATGLSVPDQSRLFRFTLKHSIFLASLAGCLALVYTYVIHIR</sequence>
<evidence type="ECO:0000256" key="8">
    <source>
        <dbReference type="RuleBase" id="RU365092"/>
    </source>
</evidence>
<dbReference type="AlphaFoldDB" id="A0A917GZC2"/>
<feature type="transmembrane region" description="Helical" evidence="8">
    <location>
        <begin position="20"/>
        <end position="40"/>
    </location>
</feature>
<proteinExistence type="inferred from homology"/>
<feature type="transmembrane region" description="Helical" evidence="8">
    <location>
        <begin position="299"/>
        <end position="318"/>
    </location>
</feature>
<feature type="transmembrane region" description="Helical" evidence="8">
    <location>
        <begin position="176"/>
        <end position="193"/>
    </location>
</feature>
<feature type="transmembrane region" description="Helical" evidence="8">
    <location>
        <begin position="361"/>
        <end position="380"/>
    </location>
</feature>
<evidence type="ECO:0000313" key="9">
    <source>
        <dbReference type="EMBL" id="GGG62948.1"/>
    </source>
</evidence>
<evidence type="ECO:0000256" key="4">
    <source>
        <dbReference type="ARBA" id="ARBA00022475"/>
    </source>
</evidence>
<dbReference type="GO" id="GO:0015295">
    <property type="term" value="F:solute:proton symporter activity"/>
    <property type="evidence" value="ECO:0007669"/>
    <property type="project" value="TreeGrafter"/>
</dbReference>
<dbReference type="NCBIfam" id="TIGR00795">
    <property type="entry name" value="lctP"/>
    <property type="match status" value="1"/>
</dbReference>
<evidence type="ECO:0000256" key="7">
    <source>
        <dbReference type="ARBA" id="ARBA00023136"/>
    </source>
</evidence>
<evidence type="ECO:0000256" key="6">
    <source>
        <dbReference type="ARBA" id="ARBA00022989"/>
    </source>
</evidence>
<reference evidence="9" key="2">
    <citation type="submission" date="2020-09" db="EMBL/GenBank/DDBJ databases">
        <authorList>
            <person name="Sun Q."/>
            <person name="Zhou Y."/>
        </authorList>
    </citation>
    <scope>NUCLEOTIDE SEQUENCE</scope>
    <source>
        <strain evidence="9">CGMCC 1.12997</strain>
    </source>
</reference>
<comment type="similarity">
    <text evidence="2 8">Belongs to the lactate permease family.</text>
</comment>
<dbReference type="PANTHER" id="PTHR30003">
    <property type="entry name" value="L-LACTATE PERMEASE"/>
    <property type="match status" value="1"/>
</dbReference>
<organism evidence="9 10">
    <name type="scientific">Edaphobacter dinghuensis</name>
    <dbReference type="NCBI Taxonomy" id="1560005"/>
    <lineage>
        <taxon>Bacteria</taxon>
        <taxon>Pseudomonadati</taxon>
        <taxon>Acidobacteriota</taxon>
        <taxon>Terriglobia</taxon>
        <taxon>Terriglobales</taxon>
        <taxon>Acidobacteriaceae</taxon>
        <taxon>Edaphobacter</taxon>
    </lineage>
</organism>
<reference evidence="9" key="1">
    <citation type="journal article" date="2014" name="Int. J. Syst. Evol. Microbiol.">
        <title>Complete genome sequence of Corynebacterium casei LMG S-19264T (=DSM 44701T), isolated from a smear-ripened cheese.</title>
        <authorList>
            <consortium name="US DOE Joint Genome Institute (JGI-PGF)"/>
            <person name="Walter F."/>
            <person name="Albersmeier A."/>
            <person name="Kalinowski J."/>
            <person name="Ruckert C."/>
        </authorList>
    </citation>
    <scope>NUCLEOTIDE SEQUENCE</scope>
    <source>
        <strain evidence="9">CGMCC 1.12997</strain>
    </source>
</reference>
<keyword evidence="10" id="KW-1185">Reference proteome</keyword>
<evidence type="ECO:0000256" key="2">
    <source>
        <dbReference type="ARBA" id="ARBA00010100"/>
    </source>
</evidence>
<keyword evidence="5 8" id="KW-0812">Transmembrane</keyword>
<dbReference type="InterPro" id="IPR003804">
    <property type="entry name" value="Lactate_perm"/>
</dbReference>
<comment type="caution">
    <text evidence="9">The sequence shown here is derived from an EMBL/GenBank/DDBJ whole genome shotgun (WGS) entry which is preliminary data.</text>
</comment>
<keyword evidence="4 8" id="KW-1003">Cell membrane</keyword>
<keyword evidence="3 8" id="KW-0813">Transport</keyword>
<dbReference type="Proteomes" id="UP000647241">
    <property type="component" value="Unassembled WGS sequence"/>
</dbReference>
<dbReference type="EMBL" id="BMGT01000001">
    <property type="protein sequence ID" value="GGG62948.1"/>
    <property type="molecule type" value="Genomic_DNA"/>
</dbReference>